<keyword evidence="3" id="KW-1185">Reference proteome</keyword>
<feature type="compositionally biased region" description="Low complexity" evidence="1">
    <location>
        <begin position="58"/>
        <end position="70"/>
    </location>
</feature>
<dbReference type="OrthoDB" id="5418867at2759"/>
<reference evidence="2 3" key="1">
    <citation type="submission" date="2018-02" db="EMBL/GenBank/DDBJ databases">
        <title>The genomes of Aspergillus section Nigri reveals drivers in fungal speciation.</title>
        <authorList>
            <consortium name="DOE Joint Genome Institute"/>
            <person name="Vesth T.C."/>
            <person name="Nybo J."/>
            <person name="Theobald S."/>
            <person name="Brandl J."/>
            <person name="Frisvad J.C."/>
            <person name="Nielsen K.F."/>
            <person name="Lyhne E.K."/>
            <person name="Kogle M.E."/>
            <person name="Kuo A."/>
            <person name="Riley R."/>
            <person name="Clum A."/>
            <person name="Nolan M."/>
            <person name="Lipzen A."/>
            <person name="Salamov A."/>
            <person name="Henrissat B."/>
            <person name="Wiebenga A."/>
            <person name="De vries R.P."/>
            <person name="Grigoriev I.V."/>
            <person name="Mortensen U.H."/>
            <person name="Andersen M.R."/>
            <person name="Baker S.E."/>
        </authorList>
    </citation>
    <scope>NUCLEOTIDE SEQUENCE [LARGE SCALE GENOMIC DNA]</scope>
    <source>
        <strain evidence="2 3">CBS 121593</strain>
    </source>
</reference>
<proteinExistence type="predicted"/>
<dbReference type="RefSeq" id="XP_025575563.1">
    <property type="nucleotide sequence ID" value="XM_025721446.1"/>
</dbReference>
<accession>A0A395H0B1</accession>
<evidence type="ECO:0000313" key="3">
    <source>
        <dbReference type="Proteomes" id="UP000249402"/>
    </source>
</evidence>
<dbReference type="GeneID" id="37226311"/>
<gene>
    <name evidence="2" type="ORF">BO80DRAFT_444682</name>
</gene>
<dbReference type="EMBL" id="KZ824436">
    <property type="protein sequence ID" value="RAL01236.1"/>
    <property type="molecule type" value="Genomic_DNA"/>
</dbReference>
<dbReference type="Proteomes" id="UP000249402">
    <property type="component" value="Unassembled WGS sequence"/>
</dbReference>
<feature type="region of interest" description="Disordered" evidence="1">
    <location>
        <begin position="58"/>
        <end position="100"/>
    </location>
</feature>
<evidence type="ECO:0000256" key="1">
    <source>
        <dbReference type="SAM" id="MobiDB-lite"/>
    </source>
</evidence>
<evidence type="ECO:0000313" key="2">
    <source>
        <dbReference type="EMBL" id="RAL01236.1"/>
    </source>
</evidence>
<dbReference type="VEuPathDB" id="FungiDB:BO80DRAFT_444682"/>
<protein>
    <submittedName>
        <fullName evidence="2">Uncharacterized protein</fullName>
    </submittedName>
</protein>
<name>A0A395H0B1_9EURO</name>
<dbReference type="AlphaFoldDB" id="A0A395H0B1"/>
<sequence>MFWTAEANSKLFVGVLDQMRGKLKLDYEALAAHMGSDCTACAVEQHIVKLKRQANSFSAGAAKGGSSNKSTPTGTPKKRQPDRTSLTPMKKVKGDDASTASSMAIGQDIVLIKSEREPKIESKIKMEHLA</sequence>
<organism evidence="2 3">
    <name type="scientific">Aspergillus ibericus CBS 121593</name>
    <dbReference type="NCBI Taxonomy" id="1448316"/>
    <lineage>
        <taxon>Eukaryota</taxon>
        <taxon>Fungi</taxon>
        <taxon>Dikarya</taxon>
        <taxon>Ascomycota</taxon>
        <taxon>Pezizomycotina</taxon>
        <taxon>Eurotiomycetes</taxon>
        <taxon>Eurotiomycetidae</taxon>
        <taxon>Eurotiales</taxon>
        <taxon>Aspergillaceae</taxon>
        <taxon>Aspergillus</taxon>
        <taxon>Aspergillus subgen. Circumdati</taxon>
    </lineage>
</organism>
<dbReference type="STRING" id="1448316.A0A395H0B1"/>